<feature type="transmembrane region" description="Helical" evidence="9">
    <location>
        <begin position="105"/>
        <end position="126"/>
    </location>
</feature>
<evidence type="ECO:0000256" key="3">
    <source>
        <dbReference type="ARBA" id="ARBA00022448"/>
    </source>
</evidence>
<keyword evidence="4 9" id="KW-0812">Transmembrane</keyword>
<gene>
    <name evidence="11" type="ORF">HHI36_022806</name>
</gene>
<feature type="domain" description="SLC41A/MgtE integral membrane" evidence="10">
    <location>
        <begin position="355"/>
        <end position="498"/>
    </location>
</feature>
<dbReference type="InterPro" id="IPR045349">
    <property type="entry name" value="SLC41A1-3"/>
</dbReference>
<dbReference type="Gene3D" id="1.10.357.20">
    <property type="entry name" value="SLC41 divalent cation transporters, integral membrane domain"/>
    <property type="match status" value="2"/>
</dbReference>
<dbReference type="EMBL" id="JABFTP020000186">
    <property type="protein sequence ID" value="KAL3289371.1"/>
    <property type="molecule type" value="Genomic_DNA"/>
</dbReference>
<dbReference type="Proteomes" id="UP001516400">
    <property type="component" value="Unassembled WGS sequence"/>
</dbReference>
<evidence type="ECO:0000313" key="12">
    <source>
        <dbReference type="Proteomes" id="UP001516400"/>
    </source>
</evidence>
<evidence type="ECO:0000256" key="4">
    <source>
        <dbReference type="ARBA" id="ARBA00022692"/>
    </source>
</evidence>
<dbReference type="InterPro" id="IPR036739">
    <property type="entry name" value="SLC41_membr_dom_sf"/>
</dbReference>
<feature type="transmembrane region" description="Helical" evidence="9">
    <location>
        <begin position="481"/>
        <end position="503"/>
    </location>
</feature>
<organism evidence="11 12">
    <name type="scientific">Cryptolaemus montrouzieri</name>
    <dbReference type="NCBI Taxonomy" id="559131"/>
    <lineage>
        <taxon>Eukaryota</taxon>
        <taxon>Metazoa</taxon>
        <taxon>Ecdysozoa</taxon>
        <taxon>Arthropoda</taxon>
        <taxon>Hexapoda</taxon>
        <taxon>Insecta</taxon>
        <taxon>Pterygota</taxon>
        <taxon>Neoptera</taxon>
        <taxon>Endopterygota</taxon>
        <taxon>Coleoptera</taxon>
        <taxon>Polyphaga</taxon>
        <taxon>Cucujiformia</taxon>
        <taxon>Coccinelloidea</taxon>
        <taxon>Coccinellidae</taxon>
        <taxon>Scymninae</taxon>
        <taxon>Scymnini</taxon>
        <taxon>Cryptolaemus</taxon>
    </lineage>
</organism>
<feature type="transmembrane region" description="Helical" evidence="9">
    <location>
        <begin position="289"/>
        <end position="311"/>
    </location>
</feature>
<dbReference type="InterPro" id="IPR006667">
    <property type="entry name" value="SLC41_membr_dom"/>
</dbReference>
<evidence type="ECO:0000256" key="6">
    <source>
        <dbReference type="ARBA" id="ARBA00022989"/>
    </source>
</evidence>
<evidence type="ECO:0000256" key="1">
    <source>
        <dbReference type="ARBA" id="ARBA00004141"/>
    </source>
</evidence>
<feature type="transmembrane region" description="Helical" evidence="9">
    <location>
        <begin position="438"/>
        <end position="460"/>
    </location>
</feature>
<dbReference type="PANTHER" id="PTHR16228">
    <property type="entry name" value="DIVALENT CATION TRANSPORTER SOLUTE CARRIER FAMILY 41"/>
    <property type="match status" value="1"/>
</dbReference>
<dbReference type="SUPFAM" id="SSF161093">
    <property type="entry name" value="MgtE membrane domain-like"/>
    <property type="match status" value="2"/>
</dbReference>
<keyword evidence="12" id="KW-1185">Reference proteome</keyword>
<name>A0ABD2PFF8_9CUCU</name>
<dbReference type="Pfam" id="PF01769">
    <property type="entry name" value="MgtE"/>
    <property type="match status" value="2"/>
</dbReference>
<keyword evidence="6 9" id="KW-1133">Transmembrane helix</keyword>
<protein>
    <recommendedName>
        <fullName evidence="10">SLC41A/MgtE integral membrane domain-containing protein</fullName>
    </recommendedName>
</protein>
<dbReference type="AlphaFoldDB" id="A0ABD2PFF8"/>
<dbReference type="FunFam" id="1.10.357.20:FF:000001">
    <property type="entry name" value="Solute carrier family 41 member 2"/>
    <property type="match status" value="1"/>
</dbReference>
<feature type="transmembrane region" description="Helical" evidence="9">
    <location>
        <begin position="218"/>
        <end position="247"/>
    </location>
</feature>
<dbReference type="FunFam" id="1.10.357.20:FF:000003">
    <property type="entry name" value="Uncharacterized protein, isoform B"/>
    <property type="match status" value="1"/>
</dbReference>
<evidence type="ECO:0000256" key="8">
    <source>
        <dbReference type="ARBA" id="ARBA00023136"/>
    </source>
</evidence>
<dbReference type="GO" id="GO:0006811">
    <property type="term" value="P:monoatomic ion transport"/>
    <property type="evidence" value="ECO:0007669"/>
    <property type="project" value="UniProtKB-KW"/>
</dbReference>
<evidence type="ECO:0000256" key="5">
    <source>
        <dbReference type="ARBA" id="ARBA00022842"/>
    </source>
</evidence>
<keyword evidence="7" id="KW-0406">Ion transport</keyword>
<dbReference type="GO" id="GO:0016020">
    <property type="term" value="C:membrane"/>
    <property type="evidence" value="ECO:0007669"/>
    <property type="project" value="UniProtKB-SubCell"/>
</dbReference>
<evidence type="ECO:0000256" key="9">
    <source>
        <dbReference type="SAM" id="Phobius"/>
    </source>
</evidence>
<proteinExistence type="inferred from homology"/>
<dbReference type="PANTHER" id="PTHR16228:SF26">
    <property type="entry name" value="SOLUTE CARRIER FAMILY 41 MEMBER 1-LIKE PROTEIN"/>
    <property type="match status" value="1"/>
</dbReference>
<feature type="domain" description="SLC41A/MgtE integral membrane" evidence="10">
    <location>
        <begin position="142"/>
        <end position="275"/>
    </location>
</feature>
<keyword evidence="8 9" id="KW-0472">Membrane</keyword>
<keyword evidence="5" id="KW-0460">Magnesium</keyword>
<keyword evidence="3" id="KW-0813">Transport</keyword>
<reference evidence="11 12" key="1">
    <citation type="journal article" date="2021" name="BMC Biol.">
        <title>Horizontally acquired antibacterial genes associated with adaptive radiation of ladybird beetles.</title>
        <authorList>
            <person name="Li H.S."/>
            <person name="Tang X.F."/>
            <person name="Huang Y.H."/>
            <person name="Xu Z.Y."/>
            <person name="Chen M.L."/>
            <person name="Du X.Y."/>
            <person name="Qiu B.Y."/>
            <person name="Chen P.T."/>
            <person name="Zhang W."/>
            <person name="Slipinski A."/>
            <person name="Escalona H.E."/>
            <person name="Waterhouse R.M."/>
            <person name="Zwick A."/>
            <person name="Pang H."/>
        </authorList>
    </citation>
    <scope>NUCLEOTIDE SEQUENCE [LARGE SCALE GENOMIC DNA]</scope>
    <source>
        <strain evidence="11">SYSU2018</strain>
    </source>
</reference>
<evidence type="ECO:0000313" key="11">
    <source>
        <dbReference type="EMBL" id="KAL3289371.1"/>
    </source>
</evidence>
<comment type="subcellular location">
    <subcellularLocation>
        <location evidence="1">Membrane</location>
        <topology evidence="1">Multi-pass membrane protein</topology>
    </subcellularLocation>
</comment>
<sequence length="516" mass="55901">MVALPDLGTAEEAYRESSPTNSVICDSDVCKPDLIPNNNELTITTVCSFVNTDFNNRKEKNVENGVTKVESLFNGNSLESVKSVSSEDPESHPVKEKWHSVTLQVFIPFMLAGVGTIGAGIVLGNVENYEVFKEVKALYILVPALLGLKGNLDMCLASRLSTQANLGNMKCRAEVIKMIVGNIGLVQVQAIVAANIVSLFAVSVSALLHGKFVLEDAFLLAAASVMTATLSCFTLDFLLIGVIFLSFKLKLNPDNVATPLAASVGDVVSLVVLSTFATFLYKIHDSNTMILVAIIAGYLTLLLPFWVFIVIRNEYTKKILTTGWTPVLTALVISGSGGLVLDTAVDQFNGYEVFQPIINGIGGNLVSVQASRIATMLHQTSIRGVIPPHTKQFVAPWTALFRGVLPAKTARILIAMSIPGQMVYVFVADLIYNEGVSTLTPIFVLSYLAVGLIQIMLLLYTAHIMIHTMWRFKMDPDSGAIPYLTALGDLLGSSLLLAAFIFLRSINQEYSPIEKS</sequence>
<evidence type="ECO:0000256" key="7">
    <source>
        <dbReference type="ARBA" id="ARBA00023065"/>
    </source>
</evidence>
<feature type="transmembrane region" description="Helical" evidence="9">
    <location>
        <begin position="259"/>
        <end position="283"/>
    </location>
</feature>
<feature type="transmembrane region" description="Helical" evidence="9">
    <location>
        <begin position="412"/>
        <end position="432"/>
    </location>
</feature>
<comment type="caution">
    <text evidence="11">The sequence shown here is derived from an EMBL/GenBank/DDBJ whole genome shotgun (WGS) entry which is preliminary data.</text>
</comment>
<feature type="transmembrane region" description="Helical" evidence="9">
    <location>
        <begin position="179"/>
        <end position="206"/>
    </location>
</feature>
<evidence type="ECO:0000259" key="10">
    <source>
        <dbReference type="Pfam" id="PF01769"/>
    </source>
</evidence>
<evidence type="ECO:0000256" key="2">
    <source>
        <dbReference type="ARBA" id="ARBA00009749"/>
    </source>
</evidence>
<comment type="similarity">
    <text evidence="2">Belongs to the SLC41A transporter family.</text>
</comment>
<accession>A0ABD2PFF8</accession>